<dbReference type="AlphaFoldDB" id="A0ABD5Z3N2"/>
<evidence type="ECO:0000313" key="2">
    <source>
        <dbReference type="Proteomes" id="UP001596447"/>
    </source>
</evidence>
<organism evidence="1 2">
    <name type="scientific">Halospeciosus flavus</name>
    <dbReference type="NCBI Taxonomy" id="3032283"/>
    <lineage>
        <taxon>Archaea</taxon>
        <taxon>Methanobacteriati</taxon>
        <taxon>Methanobacteriota</taxon>
        <taxon>Stenosarchaea group</taxon>
        <taxon>Halobacteria</taxon>
        <taxon>Halobacteriales</taxon>
        <taxon>Halobacteriaceae</taxon>
        <taxon>Halospeciosus</taxon>
    </lineage>
</organism>
<dbReference type="EMBL" id="JBHTAR010000011">
    <property type="protein sequence ID" value="MFC7199758.1"/>
    <property type="molecule type" value="Genomic_DNA"/>
</dbReference>
<reference evidence="1 2" key="1">
    <citation type="journal article" date="2019" name="Int. J. Syst. Evol. Microbiol.">
        <title>The Global Catalogue of Microorganisms (GCM) 10K type strain sequencing project: providing services to taxonomists for standard genome sequencing and annotation.</title>
        <authorList>
            <consortium name="The Broad Institute Genomics Platform"/>
            <consortium name="The Broad Institute Genome Sequencing Center for Infectious Disease"/>
            <person name="Wu L."/>
            <person name="Ma J."/>
        </authorList>
    </citation>
    <scope>NUCLEOTIDE SEQUENCE [LARGE SCALE GENOMIC DNA]</scope>
    <source>
        <strain evidence="1 2">XZGYJ-43</strain>
    </source>
</reference>
<dbReference type="RefSeq" id="WP_279529682.1">
    <property type="nucleotide sequence ID" value="NZ_CP122312.1"/>
</dbReference>
<evidence type="ECO:0000313" key="1">
    <source>
        <dbReference type="EMBL" id="MFC7199758.1"/>
    </source>
</evidence>
<keyword evidence="2" id="KW-1185">Reference proteome</keyword>
<protein>
    <recommendedName>
        <fullName evidence="3">Flagellin</fullName>
    </recommendedName>
</protein>
<proteinExistence type="predicted"/>
<gene>
    <name evidence="1" type="ORF">ACFQJ9_10115</name>
</gene>
<comment type="caution">
    <text evidence="1">The sequence shown here is derived from an EMBL/GenBank/DDBJ whole genome shotgun (WGS) entry which is preliminary data.</text>
</comment>
<sequence>MTRSRRRTGSNTLLTLAIVATVMLVVGGSLGTAAFTTGSVGRTSDIGVANDVSGVYGIDTAPAVHTNTTEPLVNLTNRFGQDVTVTVTLRSDSTDTGELVVDGTSTGDQATFTLGQGETRQVDLAVHNDSALGGRTVYFHIEASAPGLYVSAQDRTVPIES</sequence>
<name>A0ABD5Z3N2_9EURY</name>
<accession>A0ABD5Z3N2</accession>
<evidence type="ECO:0008006" key="3">
    <source>
        <dbReference type="Google" id="ProtNLM"/>
    </source>
</evidence>
<dbReference type="Proteomes" id="UP001596447">
    <property type="component" value="Unassembled WGS sequence"/>
</dbReference>